<dbReference type="PANTHER" id="PTHR47506">
    <property type="entry name" value="TRANSCRIPTIONAL REGULATORY PROTEIN"/>
    <property type="match status" value="1"/>
</dbReference>
<evidence type="ECO:0000256" key="1">
    <source>
        <dbReference type="ARBA" id="ARBA00023015"/>
    </source>
</evidence>
<dbReference type="Proteomes" id="UP000238650">
    <property type="component" value="Unassembled WGS sequence"/>
</dbReference>
<organism evidence="6 7">
    <name type="scientific">Leucobacter massiliensis</name>
    <dbReference type="NCBI Taxonomy" id="1686285"/>
    <lineage>
        <taxon>Bacteria</taxon>
        <taxon>Bacillati</taxon>
        <taxon>Actinomycetota</taxon>
        <taxon>Actinomycetes</taxon>
        <taxon>Micrococcales</taxon>
        <taxon>Microbacteriaceae</taxon>
        <taxon>Leucobacter</taxon>
    </lineage>
</organism>
<dbReference type="InterPro" id="IPR009057">
    <property type="entry name" value="Homeodomain-like_sf"/>
</dbReference>
<feature type="DNA-binding region" description="H-T-H motif" evidence="4">
    <location>
        <begin position="36"/>
        <end position="55"/>
    </location>
</feature>
<dbReference type="OrthoDB" id="4709704at2"/>
<dbReference type="SUPFAM" id="SSF46689">
    <property type="entry name" value="Homeodomain-like"/>
    <property type="match status" value="1"/>
</dbReference>
<evidence type="ECO:0000256" key="4">
    <source>
        <dbReference type="PROSITE-ProRule" id="PRU00335"/>
    </source>
</evidence>
<evidence type="ECO:0000313" key="7">
    <source>
        <dbReference type="Proteomes" id="UP000238650"/>
    </source>
</evidence>
<gene>
    <name evidence="6" type="ORF">B4915_03495</name>
</gene>
<evidence type="ECO:0000256" key="3">
    <source>
        <dbReference type="ARBA" id="ARBA00023163"/>
    </source>
</evidence>
<sequence>MPKINAATVAEHRAQQERHLLRVAHAFLEETGRAPSMAELAERAGLARSSVYHYFGSSEALLAALVRDVFPRWAERITGAMAAAPDAGARVLAYAVENLRLVHEGAHAVASALSALTPEDAIDAESSRMHLAIREPLIDALTELGVAEPESVGELVNAVVHAATRLLESGSSFESACASMSEVLGPMAGRSSSAPAGAS</sequence>
<name>A0A2S9QRB8_9MICO</name>
<dbReference type="RefSeq" id="WP_105804440.1">
    <property type="nucleotide sequence ID" value="NZ_MWZD01000013.1"/>
</dbReference>
<dbReference type="InterPro" id="IPR001647">
    <property type="entry name" value="HTH_TetR"/>
</dbReference>
<reference evidence="6 7" key="1">
    <citation type="journal article" date="2017" name="New Microbes New Infect">
        <title>Genome sequence of 'Leucobacter massiliensis' sp. nov. isolated from human pharynx after travel to the 2014 Hajj.</title>
        <authorList>
            <person name="Leangapichart T."/>
            <person name="Gautret P."/>
            <person name="Nguyen T.T."/>
            <person name="Armstrong N."/>
            <person name="Rolain J.M."/>
        </authorList>
    </citation>
    <scope>NUCLEOTIDE SEQUENCE [LARGE SCALE GENOMIC DNA]</scope>
    <source>
        <strain evidence="6 7">122RC15</strain>
    </source>
</reference>
<evidence type="ECO:0000313" key="6">
    <source>
        <dbReference type="EMBL" id="PRI12131.1"/>
    </source>
</evidence>
<dbReference type="PROSITE" id="PS50977">
    <property type="entry name" value="HTH_TETR_2"/>
    <property type="match status" value="1"/>
</dbReference>
<dbReference type="GO" id="GO:0003677">
    <property type="term" value="F:DNA binding"/>
    <property type="evidence" value="ECO:0007669"/>
    <property type="project" value="UniProtKB-UniRule"/>
</dbReference>
<keyword evidence="1" id="KW-0805">Transcription regulation</keyword>
<comment type="caution">
    <text evidence="6">The sequence shown here is derived from an EMBL/GenBank/DDBJ whole genome shotgun (WGS) entry which is preliminary data.</text>
</comment>
<keyword evidence="7" id="KW-1185">Reference proteome</keyword>
<keyword evidence="2 4" id="KW-0238">DNA-binding</keyword>
<dbReference type="EMBL" id="MWZD01000013">
    <property type="protein sequence ID" value="PRI12131.1"/>
    <property type="molecule type" value="Genomic_DNA"/>
</dbReference>
<dbReference type="Pfam" id="PF00440">
    <property type="entry name" value="TetR_N"/>
    <property type="match status" value="1"/>
</dbReference>
<dbReference type="PRINTS" id="PR00455">
    <property type="entry name" value="HTHTETR"/>
</dbReference>
<dbReference type="Gene3D" id="1.10.357.10">
    <property type="entry name" value="Tetracycline Repressor, domain 2"/>
    <property type="match status" value="1"/>
</dbReference>
<keyword evidence="3" id="KW-0804">Transcription</keyword>
<accession>A0A2S9QRB8</accession>
<feature type="domain" description="HTH tetR-type" evidence="5">
    <location>
        <begin position="14"/>
        <end position="73"/>
    </location>
</feature>
<protein>
    <submittedName>
        <fullName evidence="6">TetR family transcriptional regulator</fullName>
    </submittedName>
</protein>
<dbReference type="AlphaFoldDB" id="A0A2S9QRB8"/>
<evidence type="ECO:0000256" key="2">
    <source>
        <dbReference type="ARBA" id="ARBA00023125"/>
    </source>
</evidence>
<dbReference type="PANTHER" id="PTHR47506:SF1">
    <property type="entry name" value="HTH-TYPE TRANSCRIPTIONAL REGULATOR YJDC"/>
    <property type="match status" value="1"/>
</dbReference>
<proteinExistence type="predicted"/>
<evidence type="ECO:0000259" key="5">
    <source>
        <dbReference type="PROSITE" id="PS50977"/>
    </source>
</evidence>